<dbReference type="InterPro" id="IPR014710">
    <property type="entry name" value="RmlC-like_jellyroll"/>
</dbReference>
<name>K4IBA1_PSYTT</name>
<dbReference type="PANTHER" id="PTHR24567">
    <property type="entry name" value="CRP FAMILY TRANSCRIPTIONAL REGULATORY PROTEIN"/>
    <property type="match status" value="1"/>
</dbReference>
<dbReference type="InterPro" id="IPR050397">
    <property type="entry name" value="Env_Response_Regulators"/>
</dbReference>
<organism evidence="6 7">
    <name type="scientific">Psychroflexus torquis (strain ATCC 700755 / CIP 106069 / ACAM 623)</name>
    <dbReference type="NCBI Taxonomy" id="313595"/>
    <lineage>
        <taxon>Bacteria</taxon>
        <taxon>Pseudomonadati</taxon>
        <taxon>Bacteroidota</taxon>
        <taxon>Flavobacteriia</taxon>
        <taxon>Flavobacteriales</taxon>
        <taxon>Flavobacteriaceae</taxon>
        <taxon>Psychroflexus</taxon>
    </lineage>
</organism>
<feature type="domain" description="HTH crp-type" evidence="5">
    <location>
        <begin position="149"/>
        <end position="220"/>
    </location>
</feature>
<dbReference type="PANTHER" id="PTHR24567:SF74">
    <property type="entry name" value="HTH-TYPE TRANSCRIPTIONAL REGULATOR ARCR"/>
    <property type="match status" value="1"/>
</dbReference>
<dbReference type="Gene3D" id="1.10.10.10">
    <property type="entry name" value="Winged helix-like DNA-binding domain superfamily/Winged helix DNA-binding domain"/>
    <property type="match status" value="1"/>
</dbReference>
<dbReference type="PRINTS" id="PR00034">
    <property type="entry name" value="HTHCRP"/>
</dbReference>
<dbReference type="InterPro" id="IPR036390">
    <property type="entry name" value="WH_DNA-bd_sf"/>
</dbReference>
<dbReference type="InterPro" id="IPR000595">
    <property type="entry name" value="cNMP-bd_dom"/>
</dbReference>
<sequence length="232" mass="26746">MDSFFLKFDFQSHLLFESLTLVEKELVRSFMEDMTIKKGNALFYEDGIPTGIFHIVSGRAKKFKKGFSNHLQIFYIYTPGDFLGYHALLGEERYQDSCEALDDVELKFISKDNFLKLLQDLPSLKDAFIKNMSHEFGVLANTIAVLAQKDQNTRLAIFLLVFEHRFKAMIPNYKGIDLSREDLANCIGTSRESLGRSLKQFKDDGLISIKKRCIFIINKSAFYKLLHLESVD</sequence>
<gene>
    <name evidence="6" type="ordered locus">P700755_000905</name>
</gene>
<proteinExistence type="predicted"/>
<keyword evidence="1" id="KW-0805">Transcription regulation</keyword>
<dbReference type="Proteomes" id="UP000008514">
    <property type="component" value="Chromosome"/>
</dbReference>
<dbReference type="HOGENOM" id="CLU_075053_0_3_10"/>
<reference evidence="6" key="2">
    <citation type="submission" date="2012-09" db="EMBL/GenBank/DDBJ databases">
        <title>The complete sequence of Psychroflexus torquis an extreme psychrophile from sea-ice that is stimulated by light.</title>
        <authorList>
            <person name="Feng S."/>
            <person name="Powell S.M."/>
            <person name="Bowman J.P."/>
        </authorList>
    </citation>
    <scope>NUCLEOTIDE SEQUENCE [LARGE SCALE GENOMIC DNA]</scope>
    <source>
        <strain evidence="6">ATCC 700755</strain>
    </source>
</reference>
<dbReference type="CDD" id="cd00092">
    <property type="entry name" value="HTH_CRP"/>
    <property type="match status" value="1"/>
</dbReference>
<dbReference type="eggNOG" id="COG0664">
    <property type="taxonomic scope" value="Bacteria"/>
</dbReference>
<evidence type="ECO:0000259" key="5">
    <source>
        <dbReference type="PROSITE" id="PS51063"/>
    </source>
</evidence>
<dbReference type="SUPFAM" id="SSF46785">
    <property type="entry name" value="Winged helix' DNA-binding domain"/>
    <property type="match status" value="1"/>
</dbReference>
<dbReference type="SUPFAM" id="SSF51206">
    <property type="entry name" value="cAMP-binding domain-like"/>
    <property type="match status" value="1"/>
</dbReference>
<evidence type="ECO:0000256" key="3">
    <source>
        <dbReference type="ARBA" id="ARBA00023163"/>
    </source>
</evidence>
<dbReference type="Pfam" id="PF00027">
    <property type="entry name" value="cNMP_binding"/>
    <property type="match status" value="1"/>
</dbReference>
<feature type="domain" description="Cyclic nucleotide-binding" evidence="4">
    <location>
        <begin position="15"/>
        <end position="135"/>
    </location>
</feature>
<dbReference type="EMBL" id="CP003879">
    <property type="protein sequence ID" value="AFU67882.1"/>
    <property type="molecule type" value="Genomic_DNA"/>
</dbReference>
<dbReference type="InterPro" id="IPR012318">
    <property type="entry name" value="HTH_CRP"/>
</dbReference>
<dbReference type="OrthoDB" id="9127033at2"/>
<dbReference type="Gene3D" id="2.60.120.10">
    <property type="entry name" value="Jelly Rolls"/>
    <property type="match status" value="1"/>
</dbReference>
<dbReference type="SMART" id="SM00419">
    <property type="entry name" value="HTH_CRP"/>
    <property type="match status" value="1"/>
</dbReference>
<dbReference type="GO" id="GO:0005829">
    <property type="term" value="C:cytosol"/>
    <property type="evidence" value="ECO:0007669"/>
    <property type="project" value="TreeGrafter"/>
</dbReference>
<dbReference type="InterPro" id="IPR036388">
    <property type="entry name" value="WH-like_DNA-bd_sf"/>
</dbReference>
<keyword evidence="3" id="KW-0804">Transcription</keyword>
<reference evidence="6" key="1">
    <citation type="submission" date="2006-03" db="EMBL/GenBank/DDBJ databases">
        <authorList>
            <person name="Bowman J."/>
            <person name="Ferriera S."/>
            <person name="Johnson J."/>
            <person name="Kravitz S."/>
            <person name="Halpern A."/>
            <person name="Remington K."/>
            <person name="Beeson K."/>
            <person name="Tran B."/>
            <person name="Rogers Y.-H."/>
            <person name="Friedman R."/>
            <person name="Venter J.C."/>
        </authorList>
    </citation>
    <scope>NUCLEOTIDE SEQUENCE [LARGE SCALE GENOMIC DNA]</scope>
    <source>
        <strain evidence="6">ATCC 700755</strain>
    </source>
</reference>
<dbReference type="AlphaFoldDB" id="K4IBA1"/>
<dbReference type="STRING" id="313595.P700755_000905"/>
<keyword evidence="7" id="KW-1185">Reference proteome</keyword>
<evidence type="ECO:0000313" key="6">
    <source>
        <dbReference type="EMBL" id="AFU67882.1"/>
    </source>
</evidence>
<dbReference type="KEGG" id="ptq:P700755_000905"/>
<accession>K4IBA1</accession>
<evidence type="ECO:0000256" key="2">
    <source>
        <dbReference type="ARBA" id="ARBA00023125"/>
    </source>
</evidence>
<dbReference type="Pfam" id="PF13545">
    <property type="entry name" value="HTH_Crp_2"/>
    <property type="match status" value="1"/>
</dbReference>
<protein>
    <submittedName>
        <fullName evidence="6">Transcriptional regulator, Crp/Fnr family</fullName>
    </submittedName>
</protein>
<dbReference type="GO" id="GO:0003700">
    <property type="term" value="F:DNA-binding transcription factor activity"/>
    <property type="evidence" value="ECO:0007669"/>
    <property type="project" value="TreeGrafter"/>
</dbReference>
<dbReference type="PROSITE" id="PS50042">
    <property type="entry name" value="CNMP_BINDING_3"/>
    <property type="match status" value="1"/>
</dbReference>
<dbReference type="CDD" id="cd00038">
    <property type="entry name" value="CAP_ED"/>
    <property type="match status" value="1"/>
</dbReference>
<evidence type="ECO:0000256" key="1">
    <source>
        <dbReference type="ARBA" id="ARBA00023015"/>
    </source>
</evidence>
<dbReference type="GO" id="GO:0003677">
    <property type="term" value="F:DNA binding"/>
    <property type="evidence" value="ECO:0007669"/>
    <property type="project" value="UniProtKB-KW"/>
</dbReference>
<dbReference type="RefSeq" id="WP_015023497.1">
    <property type="nucleotide sequence ID" value="NC_018721.1"/>
</dbReference>
<dbReference type="PROSITE" id="PS51063">
    <property type="entry name" value="HTH_CRP_2"/>
    <property type="match status" value="1"/>
</dbReference>
<evidence type="ECO:0000259" key="4">
    <source>
        <dbReference type="PROSITE" id="PS50042"/>
    </source>
</evidence>
<dbReference type="InterPro" id="IPR018490">
    <property type="entry name" value="cNMP-bd_dom_sf"/>
</dbReference>
<evidence type="ECO:0000313" key="7">
    <source>
        <dbReference type="Proteomes" id="UP000008514"/>
    </source>
</evidence>
<keyword evidence="2" id="KW-0238">DNA-binding</keyword>
<dbReference type="SMART" id="SM00100">
    <property type="entry name" value="cNMP"/>
    <property type="match status" value="1"/>
</dbReference>